<feature type="coiled-coil region" evidence="1">
    <location>
        <begin position="511"/>
        <end position="545"/>
    </location>
</feature>
<organism evidence="3">
    <name type="scientific">Timema poppense</name>
    <name type="common">Walking stick</name>
    <dbReference type="NCBI Taxonomy" id="170557"/>
    <lineage>
        <taxon>Eukaryota</taxon>
        <taxon>Metazoa</taxon>
        <taxon>Ecdysozoa</taxon>
        <taxon>Arthropoda</taxon>
        <taxon>Hexapoda</taxon>
        <taxon>Insecta</taxon>
        <taxon>Pterygota</taxon>
        <taxon>Neoptera</taxon>
        <taxon>Polyneoptera</taxon>
        <taxon>Phasmatodea</taxon>
        <taxon>Timematodea</taxon>
        <taxon>Timematoidea</taxon>
        <taxon>Timematidae</taxon>
        <taxon>Timema</taxon>
    </lineage>
</organism>
<protein>
    <recommendedName>
        <fullName evidence="4">Shootin-1</fullName>
    </recommendedName>
</protein>
<reference evidence="3" key="1">
    <citation type="submission" date="2020-11" db="EMBL/GenBank/DDBJ databases">
        <authorList>
            <person name="Tran Van P."/>
        </authorList>
    </citation>
    <scope>NUCLEOTIDE SEQUENCE</scope>
</reference>
<dbReference type="InterPro" id="IPR024849">
    <property type="entry name" value="Shootin-1"/>
</dbReference>
<dbReference type="GO" id="GO:0044295">
    <property type="term" value="C:axonal growth cone"/>
    <property type="evidence" value="ECO:0007669"/>
    <property type="project" value="TreeGrafter"/>
</dbReference>
<feature type="region of interest" description="Disordered" evidence="2">
    <location>
        <begin position="16"/>
        <end position="43"/>
    </location>
</feature>
<feature type="coiled-coil region" evidence="1">
    <location>
        <begin position="101"/>
        <end position="135"/>
    </location>
</feature>
<evidence type="ECO:0000256" key="2">
    <source>
        <dbReference type="SAM" id="MobiDB-lite"/>
    </source>
</evidence>
<evidence type="ECO:0000256" key="1">
    <source>
        <dbReference type="SAM" id="Coils"/>
    </source>
</evidence>
<keyword evidence="1" id="KW-0175">Coiled coil</keyword>
<name>A0A7R9CPA1_TIMPO</name>
<dbReference type="EMBL" id="OD000811">
    <property type="protein sequence ID" value="CAD7399411.1"/>
    <property type="molecule type" value="Genomic_DNA"/>
</dbReference>
<dbReference type="GO" id="GO:0005737">
    <property type="term" value="C:cytoplasm"/>
    <property type="evidence" value="ECO:0007669"/>
    <property type="project" value="TreeGrafter"/>
</dbReference>
<sequence>MSSMNNNCGRTRALAASFSGDTPNSSHIPRPRPTHASSMADREQVKNRWKTCFEDAEKKRKLLLIQNQKIRLFMSVYVYVGAGDRDQNDLQRRYQLLHNEYNTVLKQLNDKQNKLDQLRKVSEAMYKEYDLLKNKYDVDQIVMQGAMDSASQVESEERISRAMARVGLKNYDCKSKKRQNRLLEEQILTTAGLLSTSCTKEGNYVFCNGLHVNADCLKTRKMSREEKCMILKAKGCCFAFLKTGPCVNNYRIYMKCWLRQKKNDVLMCPELRREGTDKLKNNGEWYKQNRELKRRSVALTQKFLQVSPSGMVDLVDGCPDSSDGDELDSLRNTIKDMSEEVARLQAELNVARLQEFEAQEHTLSLTSELEEERRLRQAAESELEELRTMKQNLSRVSRLVAVEMSSLREQCQQEKDTALRMKTQADKAQKERNVLAHQSSLFMSEIVGDDKLLRVVSEVESLKNTLEEERQKYAMELLELQEVALRLSHSSLMGSNRMKPWSGDWEEKLEEREGEVELELLEEKLKLAESELQCALKRAERAESQSCQLSSKIDQLNQALESKSVPVPPPPPPLPPPPFQSAICNPVLEMANILGIPRKPINLATTAPGGAIDDIINQIKGGKFTLKRSKKQHEKKEEPPAAVQEMLTIIGTLKRRPKNRPDTTPADVAL</sequence>
<dbReference type="PANTHER" id="PTHR46606:SF5">
    <property type="entry name" value="SHOOTIN-1"/>
    <property type="match status" value="1"/>
</dbReference>
<feature type="coiled-coil region" evidence="1">
    <location>
        <begin position="327"/>
        <end position="483"/>
    </location>
</feature>
<proteinExistence type="predicted"/>
<evidence type="ECO:0008006" key="4">
    <source>
        <dbReference type="Google" id="ProtNLM"/>
    </source>
</evidence>
<dbReference type="PANTHER" id="PTHR46606">
    <property type="entry name" value="SHOOTIN-1"/>
    <property type="match status" value="1"/>
</dbReference>
<dbReference type="AlphaFoldDB" id="A0A7R9CPA1"/>
<dbReference type="GO" id="GO:0031252">
    <property type="term" value="C:cell leading edge"/>
    <property type="evidence" value="ECO:0007669"/>
    <property type="project" value="TreeGrafter"/>
</dbReference>
<dbReference type="GO" id="GO:0048812">
    <property type="term" value="P:neuron projection morphogenesis"/>
    <property type="evidence" value="ECO:0007669"/>
    <property type="project" value="TreeGrafter"/>
</dbReference>
<dbReference type="GO" id="GO:2001224">
    <property type="term" value="P:positive regulation of neuron migration"/>
    <property type="evidence" value="ECO:0007669"/>
    <property type="project" value="TreeGrafter"/>
</dbReference>
<accession>A0A7R9CPA1</accession>
<gene>
    <name evidence="3" type="ORF">TPSB3V08_LOCUS2127</name>
</gene>
<evidence type="ECO:0000313" key="3">
    <source>
        <dbReference type="EMBL" id="CAD7399411.1"/>
    </source>
</evidence>